<dbReference type="GO" id="GO:0016491">
    <property type="term" value="F:oxidoreductase activity"/>
    <property type="evidence" value="ECO:0007669"/>
    <property type="project" value="UniProtKB-KW"/>
</dbReference>
<evidence type="ECO:0000256" key="1">
    <source>
        <dbReference type="ARBA" id="ARBA00006056"/>
    </source>
</evidence>
<dbReference type="InterPro" id="IPR036111">
    <property type="entry name" value="Mal/L-sulfo/L-lacto_DH-like_sf"/>
</dbReference>
<proteinExistence type="inferred from homology"/>
<gene>
    <name evidence="3" type="ORF">CO049_00880</name>
</gene>
<evidence type="ECO:0000313" key="4">
    <source>
        <dbReference type="Proteomes" id="UP000229777"/>
    </source>
</evidence>
<dbReference type="PANTHER" id="PTHR11091">
    <property type="entry name" value="OXIDOREDUCTASE-RELATED"/>
    <property type="match status" value="1"/>
</dbReference>
<dbReference type="EMBL" id="PFSA01000016">
    <property type="protein sequence ID" value="PJC33273.1"/>
    <property type="molecule type" value="Genomic_DNA"/>
</dbReference>
<dbReference type="Pfam" id="PF02615">
    <property type="entry name" value="Ldh_2"/>
    <property type="match status" value="1"/>
</dbReference>
<protein>
    <recommendedName>
        <fullName evidence="5">Lactate dehydrogenase</fullName>
    </recommendedName>
</protein>
<dbReference type="InterPro" id="IPR003767">
    <property type="entry name" value="Malate/L-lactate_DH-like"/>
</dbReference>
<organism evidence="3 4">
    <name type="scientific">Candidatus Roizmanbacteria bacterium CG_4_9_14_0_2_um_filter_36_12</name>
    <dbReference type="NCBI Taxonomy" id="1974837"/>
    <lineage>
        <taxon>Bacteria</taxon>
        <taxon>Candidatus Roizmaniibacteriota</taxon>
    </lineage>
</organism>
<evidence type="ECO:0008006" key="5">
    <source>
        <dbReference type="Google" id="ProtNLM"/>
    </source>
</evidence>
<sequence>MKIKIKELKKLVKKVLLTQYKEEYAEMMKEVVMFGELTGRPSHGILRLVKGNYGVFVEKPVQGEPEFIKKTKISTLVDGKGNPGMLIGPLALKEVIRLALENGVGIVGTKNSFNSTGSLSYYVEKIALNNLIGIVFCSSAVTIAPFHLTKALFGTNPVAFGIPSKPHPFVFDMSTSSITYGAIMKAKAERKSIPANVAIDKEGNMTTDPEKAAVGATLPFDNSYKGSGLAMIVEILASVWPGASFANLNYEKDGWGNLYVAFSSDLLSNTEVFKERMEKLILTLKNSKTKDNQTVRIPGEHTFKLIDENLKKGEIEVDENIIKAIKTYLE</sequence>
<evidence type="ECO:0000313" key="3">
    <source>
        <dbReference type="EMBL" id="PJC33273.1"/>
    </source>
</evidence>
<comment type="caution">
    <text evidence="3">The sequence shown here is derived from an EMBL/GenBank/DDBJ whole genome shotgun (WGS) entry which is preliminary data.</text>
</comment>
<dbReference type="InterPro" id="IPR043143">
    <property type="entry name" value="Mal/L-sulf/L-lact_DH-like_NADP"/>
</dbReference>
<name>A0A2M8F1V2_9BACT</name>
<accession>A0A2M8F1V2</accession>
<evidence type="ECO:0000256" key="2">
    <source>
        <dbReference type="ARBA" id="ARBA00023002"/>
    </source>
</evidence>
<dbReference type="PANTHER" id="PTHR11091:SF0">
    <property type="entry name" value="MALATE DEHYDROGENASE"/>
    <property type="match status" value="1"/>
</dbReference>
<keyword evidence="2" id="KW-0560">Oxidoreductase</keyword>
<dbReference type="SUPFAM" id="SSF89733">
    <property type="entry name" value="L-sulfolactate dehydrogenase-like"/>
    <property type="match status" value="1"/>
</dbReference>
<dbReference type="Gene3D" id="1.10.1530.10">
    <property type="match status" value="1"/>
</dbReference>
<dbReference type="InterPro" id="IPR043144">
    <property type="entry name" value="Mal/L-sulf/L-lact_DH-like_ah"/>
</dbReference>
<comment type="similarity">
    <text evidence="1">Belongs to the LDH2/MDH2 oxidoreductase family.</text>
</comment>
<reference evidence="4" key="1">
    <citation type="submission" date="2017-09" db="EMBL/GenBank/DDBJ databases">
        <title>Depth-based differentiation of microbial function through sediment-hosted aquifers and enrichment of novel symbionts in the deep terrestrial subsurface.</title>
        <authorList>
            <person name="Probst A.J."/>
            <person name="Ladd B."/>
            <person name="Jarett J.K."/>
            <person name="Geller-Mcgrath D.E."/>
            <person name="Sieber C.M.K."/>
            <person name="Emerson J.B."/>
            <person name="Anantharaman K."/>
            <person name="Thomas B.C."/>
            <person name="Malmstrom R."/>
            <person name="Stieglmeier M."/>
            <person name="Klingl A."/>
            <person name="Woyke T."/>
            <person name="Ryan C.M."/>
            <person name="Banfield J.F."/>
        </authorList>
    </citation>
    <scope>NUCLEOTIDE SEQUENCE [LARGE SCALE GENOMIC DNA]</scope>
</reference>
<dbReference type="AlphaFoldDB" id="A0A2M8F1V2"/>
<dbReference type="Proteomes" id="UP000229777">
    <property type="component" value="Unassembled WGS sequence"/>
</dbReference>
<dbReference type="Gene3D" id="3.30.1370.60">
    <property type="entry name" value="Hypothetical oxidoreductase yiak, domain 2"/>
    <property type="match status" value="1"/>
</dbReference>